<dbReference type="Pfam" id="PF00067">
    <property type="entry name" value="p450"/>
    <property type="match status" value="1"/>
</dbReference>
<evidence type="ECO:0000256" key="5">
    <source>
        <dbReference type="ARBA" id="ARBA00023004"/>
    </source>
</evidence>
<accession>A0ABW7PB39</accession>
<keyword evidence="4 7" id="KW-0560">Oxidoreductase</keyword>
<protein>
    <submittedName>
        <fullName evidence="8">Cytochrome P450</fullName>
    </submittedName>
</protein>
<dbReference type="InterPro" id="IPR001128">
    <property type="entry name" value="Cyt_P450"/>
</dbReference>
<comment type="similarity">
    <text evidence="1 7">Belongs to the cytochrome P450 family.</text>
</comment>
<evidence type="ECO:0000256" key="3">
    <source>
        <dbReference type="ARBA" id="ARBA00022723"/>
    </source>
</evidence>
<evidence type="ECO:0000256" key="2">
    <source>
        <dbReference type="ARBA" id="ARBA00022617"/>
    </source>
</evidence>
<dbReference type="PANTHER" id="PTHR24291">
    <property type="entry name" value="CYTOCHROME P450 FAMILY 4"/>
    <property type="match status" value="1"/>
</dbReference>
<name>A0ABW7PB39_9ACTN</name>
<dbReference type="InterPro" id="IPR036396">
    <property type="entry name" value="Cyt_P450_sf"/>
</dbReference>
<keyword evidence="9" id="KW-1185">Reference proteome</keyword>
<dbReference type="EMBL" id="JBBDHD010000016">
    <property type="protein sequence ID" value="MFH7595211.1"/>
    <property type="molecule type" value="Genomic_DNA"/>
</dbReference>
<organism evidence="8 9">
    <name type="scientific">Streptomyces racemochromogenes</name>
    <dbReference type="NCBI Taxonomy" id="67353"/>
    <lineage>
        <taxon>Bacteria</taxon>
        <taxon>Bacillati</taxon>
        <taxon>Actinomycetota</taxon>
        <taxon>Actinomycetes</taxon>
        <taxon>Kitasatosporales</taxon>
        <taxon>Streptomycetaceae</taxon>
        <taxon>Streptomyces</taxon>
    </lineage>
</organism>
<dbReference type="SUPFAM" id="SSF48264">
    <property type="entry name" value="Cytochrome P450"/>
    <property type="match status" value="1"/>
</dbReference>
<evidence type="ECO:0000256" key="4">
    <source>
        <dbReference type="ARBA" id="ARBA00023002"/>
    </source>
</evidence>
<sequence length="454" mass="50122">MTTAGTPIPTASGARPVVGHLLPLLRDPLGFLTSLPQQGDVVRVRIGPTDVVVLCDAHLMHEVLRNDRVFDKGGQLFDRYRESLGDGLGTCPHSRHRRQRRLVQPAFHPDRMPGYTEIIAAQTAIQVAAWREGQVLDVMAETTALAARNVAAALFSDALSPTARTRIAQDLATIMAGIFRRMLTPPPLDRLPTPATRRYFQACTRLRHTIDEALAQRRTTDTDHGDLLSMLLSARDTDGRGLTDAEISDQAVTFLMGGAETVGCTLSWALHTLTQAPGLEERLHHEVDTVLAGRRPTHADLPRLTLTRQVVDETLRHYPPAWMVTRTVTTDTEINGHPVQAGTTVIYSPYLIHHRPDLHPDPGHYDPDRWAPERPQPPRQAFVPFGTGARKCIGEQFGLIEATLALATITSHWHLRPLPGAGRVRPKLVATLIPRGLRLQATARTTTPPRADDR</sequence>
<proteinExistence type="inferred from homology"/>
<dbReference type="Proteomes" id="UP001610631">
    <property type="component" value="Unassembled WGS sequence"/>
</dbReference>
<dbReference type="CDD" id="cd11049">
    <property type="entry name" value="CYP170A1-like"/>
    <property type="match status" value="1"/>
</dbReference>
<dbReference type="Gene3D" id="1.10.630.10">
    <property type="entry name" value="Cytochrome P450"/>
    <property type="match status" value="1"/>
</dbReference>
<evidence type="ECO:0000256" key="1">
    <source>
        <dbReference type="ARBA" id="ARBA00010617"/>
    </source>
</evidence>
<dbReference type="RefSeq" id="WP_395509093.1">
    <property type="nucleotide sequence ID" value="NZ_JBBDHD010000016.1"/>
</dbReference>
<keyword evidence="2 7" id="KW-0349">Heme</keyword>
<keyword evidence="6 7" id="KW-0503">Monooxygenase</keyword>
<dbReference type="InterPro" id="IPR017972">
    <property type="entry name" value="Cyt_P450_CS"/>
</dbReference>
<dbReference type="PRINTS" id="PR00385">
    <property type="entry name" value="P450"/>
</dbReference>
<keyword evidence="5 7" id="KW-0408">Iron</keyword>
<gene>
    <name evidence="8" type="ORF">WDV06_08905</name>
</gene>
<keyword evidence="3 7" id="KW-0479">Metal-binding</keyword>
<comment type="caution">
    <text evidence="8">The sequence shown here is derived from an EMBL/GenBank/DDBJ whole genome shotgun (WGS) entry which is preliminary data.</text>
</comment>
<dbReference type="PANTHER" id="PTHR24291:SF50">
    <property type="entry name" value="BIFUNCTIONAL ALBAFLAVENONE MONOOXYGENASE_TERPENE SYNTHASE"/>
    <property type="match status" value="1"/>
</dbReference>
<evidence type="ECO:0000313" key="8">
    <source>
        <dbReference type="EMBL" id="MFH7595211.1"/>
    </source>
</evidence>
<dbReference type="PRINTS" id="PR00463">
    <property type="entry name" value="EP450I"/>
</dbReference>
<dbReference type="PROSITE" id="PS00086">
    <property type="entry name" value="CYTOCHROME_P450"/>
    <property type="match status" value="1"/>
</dbReference>
<reference evidence="8 9" key="1">
    <citation type="submission" date="2024-03" db="EMBL/GenBank/DDBJ databases">
        <title>Whole genome sequencing of Streptomyces racemochromogenes, to identify antimicrobial biosynthetic gene clusters.</title>
        <authorList>
            <person name="Suryawanshi P."/>
            <person name="Krishnaraj P.U."/>
            <person name="Arun Y.P."/>
            <person name="Suryawanshi M.P."/>
            <person name="Rakshit O."/>
        </authorList>
    </citation>
    <scope>NUCLEOTIDE SEQUENCE [LARGE SCALE GENOMIC DNA]</scope>
    <source>
        <strain evidence="8 9">AUDT626</strain>
    </source>
</reference>
<evidence type="ECO:0000256" key="6">
    <source>
        <dbReference type="ARBA" id="ARBA00023033"/>
    </source>
</evidence>
<dbReference type="InterPro" id="IPR002401">
    <property type="entry name" value="Cyt_P450_E_grp-I"/>
</dbReference>
<dbReference type="InterPro" id="IPR050196">
    <property type="entry name" value="Cytochrome_P450_Monoox"/>
</dbReference>
<evidence type="ECO:0000256" key="7">
    <source>
        <dbReference type="RuleBase" id="RU000461"/>
    </source>
</evidence>
<evidence type="ECO:0000313" key="9">
    <source>
        <dbReference type="Proteomes" id="UP001610631"/>
    </source>
</evidence>